<dbReference type="RefSeq" id="WP_156271534.1">
    <property type="nucleotide sequence ID" value="NZ_CP046244.1"/>
</dbReference>
<dbReference type="EMBL" id="CP046244">
    <property type="protein sequence ID" value="QGP91108.1"/>
    <property type="molecule type" value="Genomic_DNA"/>
</dbReference>
<evidence type="ECO:0000313" key="5">
    <source>
        <dbReference type="Proteomes" id="UP000425916"/>
    </source>
</evidence>
<dbReference type="Proteomes" id="UP000425916">
    <property type="component" value="Chromosome"/>
</dbReference>
<reference evidence="4 5" key="1">
    <citation type="submission" date="2019-11" db="EMBL/GenBank/DDBJ databases">
        <title>Genome sequence of Moorella glycerini DSM11254.</title>
        <authorList>
            <person name="Poehlein A."/>
            <person name="Boeer T."/>
            <person name="Daniel R."/>
        </authorList>
    </citation>
    <scope>NUCLEOTIDE SEQUENCE [LARGE SCALE GENOMIC DNA]</scope>
    <source>
        <strain evidence="4 5">DSM 11254</strain>
    </source>
</reference>
<dbReference type="PANTHER" id="PTHR43278:SF2">
    <property type="entry name" value="IRON-SULFUR FLAVOPROTEIN"/>
    <property type="match status" value="1"/>
</dbReference>
<dbReference type="InterPro" id="IPR051796">
    <property type="entry name" value="ISF_SsuE-like"/>
</dbReference>
<dbReference type="OrthoDB" id="9790975at2"/>
<dbReference type="Pfam" id="PF03358">
    <property type="entry name" value="FMN_red"/>
    <property type="match status" value="1"/>
</dbReference>
<keyword evidence="5" id="KW-1185">Reference proteome</keyword>
<evidence type="ECO:0000256" key="2">
    <source>
        <dbReference type="ARBA" id="ARBA00022643"/>
    </source>
</evidence>
<evidence type="ECO:0000313" key="4">
    <source>
        <dbReference type="EMBL" id="QGP91108.1"/>
    </source>
</evidence>
<dbReference type="PANTHER" id="PTHR43278">
    <property type="entry name" value="NAD(P)H-DEPENDENT FMN-CONTAINING OXIDOREDUCTASE YWQN-RELATED"/>
    <property type="match status" value="1"/>
</dbReference>
<dbReference type="SUPFAM" id="SSF52218">
    <property type="entry name" value="Flavoproteins"/>
    <property type="match status" value="1"/>
</dbReference>
<organism evidence="4 5">
    <name type="scientific">Neomoorella glycerini</name>
    <dbReference type="NCBI Taxonomy" id="55779"/>
    <lineage>
        <taxon>Bacteria</taxon>
        <taxon>Bacillati</taxon>
        <taxon>Bacillota</taxon>
        <taxon>Clostridia</taxon>
        <taxon>Neomoorellales</taxon>
        <taxon>Neomoorellaceae</taxon>
        <taxon>Neomoorella</taxon>
    </lineage>
</organism>
<name>A0A6I5ZML6_9FIRM</name>
<dbReference type="InterPro" id="IPR029039">
    <property type="entry name" value="Flavoprotein-like_sf"/>
</dbReference>
<keyword evidence="1" id="KW-0285">Flavoprotein</keyword>
<keyword evidence="2" id="KW-0288">FMN</keyword>
<accession>A0A6I5ZML6</accession>
<protein>
    <submittedName>
        <fullName evidence="4">NADPH-dependent FMN reductase</fullName>
    </submittedName>
</protein>
<feature type="domain" description="NADPH-dependent FMN reductase-like" evidence="3">
    <location>
        <begin position="1"/>
        <end position="116"/>
    </location>
</feature>
<dbReference type="AlphaFoldDB" id="A0A6I5ZML6"/>
<dbReference type="GO" id="GO:0016491">
    <property type="term" value="F:oxidoreductase activity"/>
    <property type="evidence" value="ECO:0007669"/>
    <property type="project" value="InterPro"/>
</dbReference>
<evidence type="ECO:0000256" key="1">
    <source>
        <dbReference type="ARBA" id="ARBA00022630"/>
    </source>
</evidence>
<proteinExistence type="predicted"/>
<dbReference type="Gene3D" id="3.40.50.360">
    <property type="match status" value="1"/>
</dbReference>
<dbReference type="InterPro" id="IPR005025">
    <property type="entry name" value="FMN_Rdtase-like_dom"/>
</dbReference>
<evidence type="ECO:0000259" key="3">
    <source>
        <dbReference type="Pfam" id="PF03358"/>
    </source>
</evidence>
<gene>
    <name evidence="4" type="ORF">MGLY_04320</name>
</gene>
<sequence length="200" mass="22265">MKIAAFVGSPHKNGNTARVVKQILTGAQSKGATTEIFYLYDYNIKPCLGCRYCEEKNVCKIVDDDVPLLHRAIRESNAIVLGTPTYYGDITGQFKQFVDRCYPFCKIVTDGKNKMEFYSIIPERKLGILVAVSGSMGPEVFDSHIKVAGHCFNDINAVFWRKILVPFTTWTPVTTSHAVMAEAFSSGVELVDAFNKHVSL</sequence>